<name>A0ABV3WZV8_9HYPH</name>
<dbReference type="Proteomes" id="UP001559025">
    <property type="component" value="Unassembled WGS sequence"/>
</dbReference>
<dbReference type="Gene3D" id="3.30.950.30">
    <property type="entry name" value="Schlafen, AAA domain"/>
    <property type="match status" value="1"/>
</dbReference>
<feature type="domain" description="Schlafen AlbA-2" evidence="1">
    <location>
        <begin position="24"/>
        <end position="133"/>
    </location>
</feature>
<keyword evidence="2" id="KW-0547">Nucleotide-binding</keyword>
<dbReference type="RefSeq" id="WP_173194322.1">
    <property type="nucleotide sequence ID" value="NZ_JABETK010000003.1"/>
</dbReference>
<evidence type="ECO:0000313" key="3">
    <source>
        <dbReference type="Proteomes" id="UP001559025"/>
    </source>
</evidence>
<protein>
    <submittedName>
        <fullName evidence="2">ATP-binding protein</fullName>
    </submittedName>
</protein>
<evidence type="ECO:0000259" key="1">
    <source>
        <dbReference type="Pfam" id="PF04326"/>
    </source>
</evidence>
<dbReference type="InterPro" id="IPR038461">
    <property type="entry name" value="Schlafen_AlbA_2_dom_sf"/>
</dbReference>
<dbReference type="PANTHER" id="PTHR30595">
    <property type="entry name" value="GLPR-RELATED TRANSCRIPTIONAL REPRESSOR"/>
    <property type="match status" value="1"/>
</dbReference>
<keyword evidence="3" id="KW-1185">Reference proteome</keyword>
<evidence type="ECO:0000313" key="2">
    <source>
        <dbReference type="EMBL" id="MEX4010040.1"/>
    </source>
</evidence>
<proteinExistence type="predicted"/>
<dbReference type="EMBL" id="JAZHFV010000008">
    <property type="protein sequence ID" value="MEX4010040.1"/>
    <property type="molecule type" value="Genomic_DNA"/>
</dbReference>
<dbReference type="PANTHER" id="PTHR30595:SF6">
    <property type="entry name" value="SCHLAFEN ALBA-2 DOMAIN-CONTAINING PROTEIN"/>
    <property type="match status" value="1"/>
</dbReference>
<reference evidence="2 3" key="1">
    <citation type="submission" date="2024-01" db="EMBL/GenBank/DDBJ databases">
        <title>New evidence supports the origin of RcGTA from prophage.</title>
        <authorList>
            <person name="Xu Y."/>
            <person name="Liu B."/>
            <person name="Chen F."/>
        </authorList>
    </citation>
    <scope>NUCLEOTIDE SEQUENCE [LARGE SCALE GENOMIC DNA]</scope>
    <source>
        <strain evidence="2 3">CBW1107-2</strain>
    </source>
</reference>
<sequence length="374" mass="40991">MTLPAVLSDLIAYDADTLRVTSRESKRLEFKQAFVRNNLPAYERTMAAFANAQGGVIVFGVDNNPRVIVGTPPADIADEADITTLLRQDFAPELAFESRTYEVDGKTLFAISVEPALDRPLICTKTRNRAYTDAAGKKVTEPVITEAAIYYRYTARTSAIGYPELKALLDDREQRRMTMLLETIEAVERVGVERAGVVDITTFGDANRSTNLYVSQETARSMNFIEEGRFTEKEDEGSPAYMVVGKVSLGEVIRAPLEDADKNLPSEAAAALADVVHEVCGDEVTLNQSGVLPLLKAFELMELPHHEYDAKVKRRYITRTGITALKDAIRADPLKALHSFASKKTIEAYLAKLPAAVPAMSGPMTLSRGGPGMP</sequence>
<dbReference type="InterPro" id="IPR007421">
    <property type="entry name" value="Schlafen_AlbA_2_dom"/>
</dbReference>
<comment type="caution">
    <text evidence="2">The sequence shown here is derived from an EMBL/GenBank/DDBJ whole genome shotgun (WGS) entry which is preliminary data.</text>
</comment>
<dbReference type="GO" id="GO:0005524">
    <property type="term" value="F:ATP binding"/>
    <property type="evidence" value="ECO:0007669"/>
    <property type="project" value="UniProtKB-KW"/>
</dbReference>
<keyword evidence="2" id="KW-0067">ATP-binding</keyword>
<dbReference type="Pfam" id="PF04326">
    <property type="entry name" value="SLFN_AlbA_2"/>
    <property type="match status" value="1"/>
</dbReference>
<gene>
    <name evidence="2" type="ORF">V1479_22230</name>
</gene>
<organism evidence="2 3">
    <name type="scientific">Neoaquamicrobium sediminum</name>
    <dbReference type="NCBI Taxonomy" id="1849104"/>
    <lineage>
        <taxon>Bacteria</taxon>
        <taxon>Pseudomonadati</taxon>
        <taxon>Pseudomonadota</taxon>
        <taxon>Alphaproteobacteria</taxon>
        <taxon>Hyphomicrobiales</taxon>
        <taxon>Phyllobacteriaceae</taxon>
        <taxon>Neoaquamicrobium</taxon>
    </lineage>
</organism>
<accession>A0ABV3WZV8</accession>